<sequence length="140" mass="15987">MDMTLDVSHGSSEKGAMSSDKKPSFLYEDTWQKKDSPLSPRDHSYNLPGKGRQDAVVARQIAWVGPDGVTLSIVFIRGRLSRSFMLQLNLQSEAIELRAALLHKTRRRPWLLGWMDSPRLLPCCHLASKRHDQLLVFLFQ</sequence>
<accession>A0ABD2XUS6</accession>
<feature type="region of interest" description="Disordered" evidence="1">
    <location>
        <begin position="1"/>
        <end position="21"/>
    </location>
</feature>
<dbReference type="Proteomes" id="UP001630127">
    <property type="component" value="Unassembled WGS sequence"/>
</dbReference>
<evidence type="ECO:0000313" key="3">
    <source>
        <dbReference type="Proteomes" id="UP001630127"/>
    </source>
</evidence>
<organism evidence="2 3">
    <name type="scientific">Cinchona calisaya</name>
    <dbReference type="NCBI Taxonomy" id="153742"/>
    <lineage>
        <taxon>Eukaryota</taxon>
        <taxon>Viridiplantae</taxon>
        <taxon>Streptophyta</taxon>
        <taxon>Embryophyta</taxon>
        <taxon>Tracheophyta</taxon>
        <taxon>Spermatophyta</taxon>
        <taxon>Magnoliopsida</taxon>
        <taxon>eudicotyledons</taxon>
        <taxon>Gunneridae</taxon>
        <taxon>Pentapetalae</taxon>
        <taxon>asterids</taxon>
        <taxon>lamiids</taxon>
        <taxon>Gentianales</taxon>
        <taxon>Rubiaceae</taxon>
        <taxon>Cinchonoideae</taxon>
        <taxon>Cinchoneae</taxon>
        <taxon>Cinchona</taxon>
    </lineage>
</organism>
<dbReference type="AlphaFoldDB" id="A0ABD2XUS6"/>
<name>A0ABD2XUS6_9GENT</name>
<comment type="caution">
    <text evidence="2">The sequence shown here is derived from an EMBL/GenBank/DDBJ whole genome shotgun (WGS) entry which is preliminary data.</text>
</comment>
<gene>
    <name evidence="2" type="ORF">ACH5RR_040726</name>
</gene>
<protein>
    <submittedName>
        <fullName evidence="2">Uncharacterized protein</fullName>
    </submittedName>
</protein>
<proteinExistence type="predicted"/>
<dbReference type="EMBL" id="JBJUIK010000017">
    <property type="protein sequence ID" value="KAL3497994.1"/>
    <property type="molecule type" value="Genomic_DNA"/>
</dbReference>
<reference evidence="2 3" key="1">
    <citation type="submission" date="2024-11" db="EMBL/GenBank/DDBJ databases">
        <title>A near-complete genome assembly of Cinchona calisaya.</title>
        <authorList>
            <person name="Lian D.C."/>
            <person name="Zhao X.W."/>
            <person name="Wei L."/>
        </authorList>
    </citation>
    <scope>NUCLEOTIDE SEQUENCE [LARGE SCALE GENOMIC DNA]</scope>
    <source>
        <tissue evidence="2">Nenye</tissue>
    </source>
</reference>
<keyword evidence="3" id="KW-1185">Reference proteome</keyword>
<evidence type="ECO:0000256" key="1">
    <source>
        <dbReference type="SAM" id="MobiDB-lite"/>
    </source>
</evidence>
<evidence type="ECO:0000313" key="2">
    <source>
        <dbReference type="EMBL" id="KAL3497994.1"/>
    </source>
</evidence>